<keyword evidence="2" id="KW-1185">Reference proteome</keyword>
<dbReference type="OrthoDB" id="114548at2759"/>
<evidence type="ECO:0000313" key="2">
    <source>
        <dbReference type="Proteomes" id="UP000251314"/>
    </source>
</evidence>
<gene>
    <name evidence="1" type="ORF">PC110_g4453</name>
</gene>
<proteinExistence type="predicted"/>
<reference evidence="1 2" key="1">
    <citation type="submission" date="2018-01" db="EMBL/GenBank/DDBJ databases">
        <title>Draft genome of the strawberry crown rot pathogen Phytophthora cactorum.</title>
        <authorList>
            <person name="Armitage A.D."/>
            <person name="Lysoe E."/>
            <person name="Nellist C.F."/>
            <person name="Harrison R.J."/>
            <person name="Brurberg M.B."/>
        </authorList>
    </citation>
    <scope>NUCLEOTIDE SEQUENCE [LARGE SCALE GENOMIC DNA]</scope>
    <source>
        <strain evidence="1 2">10300</strain>
    </source>
</reference>
<dbReference type="PANTHER" id="PTHR11439">
    <property type="entry name" value="GAG-POL-RELATED RETROTRANSPOSON"/>
    <property type="match status" value="1"/>
</dbReference>
<dbReference type="Proteomes" id="UP000251314">
    <property type="component" value="Unassembled WGS sequence"/>
</dbReference>
<dbReference type="VEuPathDB" id="FungiDB:PC110_g4453"/>
<dbReference type="CDD" id="cd09272">
    <property type="entry name" value="RNase_HI_RT_Ty1"/>
    <property type="match status" value="1"/>
</dbReference>
<accession>A0A329SRL2</accession>
<protein>
    <submittedName>
        <fullName evidence="1">Uncharacterized protein</fullName>
    </submittedName>
</protein>
<comment type="caution">
    <text evidence="1">The sequence shown here is derived from an EMBL/GenBank/DDBJ whole genome shotgun (WGS) entry which is preliminary data.</text>
</comment>
<dbReference type="STRING" id="29920.A0A329SRL2"/>
<sequence>MRVERPAPSLIVLSQSAYVEEMMHRFAVDEVRLVTTSMVPKTRLDFEDNGATLDESATCNASRTAKQYGYYSTWPELANRTPVSRHLRGTQDMKLRFEPSSDDIQITTAADWANDKVDRKSISGHVIFLFGCPARWGSKKQRIVAKSSTAAEYIAADTAIEDALMMRLIVDEVLRRNTSVTLCMDSQPAIARLKRNGLSKTQKTVDVKFKATKGLLHDGSIAVQYLSTGEMAADLLTKALARIQHQRKSGLVRTD</sequence>
<name>A0A329SRL2_9STRA</name>
<organism evidence="1 2">
    <name type="scientific">Phytophthora cactorum</name>
    <dbReference type="NCBI Taxonomy" id="29920"/>
    <lineage>
        <taxon>Eukaryota</taxon>
        <taxon>Sar</taxon>
        <taxon>Stramenopiles</taxon>
        <taxon>Oomycota</taxon>
        <taxon>Peronosporomycetes</taxon>
        <taxon>Peronosporales</taxon>
        <taxon>Peronosporaceae</taxon>
        <taxon>Phytophthora</taxon>
    </lineage>
</organism>
<dbReference type="EMBL" id="MJFZ01000069">
    <property type="protein sequence ID" value="RAW39330.1"/>
    <property type="molecule type" value="Genomic_DNA"/>
</dbReference>
<dbReference type="PANTHER" id="PTHR11439:SF463">
    <property type="entry name" value="REVERSE TRANSCRIPTASE TY1_COPIA-TYPE DOMAIN-CONTAINING PROTEIN"/>
    <property type="match status" value="1"/>
</dbReference>
<dbReference type="AlphaFoldDB" id="A0A329SRL2"/>
<evidence type="ECO:0000313" key="1">
    <source>
        <dbReference type="EMBL" id="RAW39330.1"/>
    </source>
</evidence>